<evidence type="ECO:0000313" key="2">
    <source>
        <dbReference type="Proteomes" id="UP000427769"/>
    </source>
</evidence>
<protein>
    <submittedName>
        <fullName evidence="1">Uncharacterized protein</fullName>
    </submittedName>
</protein>
<reference evidence="1 2" key="1">
    <citation type="submission" date="2019-11" db="EMBL/GenBank/DDBJ databases">
        <title>Comparative genomics of hydrocarbon-degrading Desulfosarcina strains.</title>
        <authorList>
            <person name="Watanabe M."/>
            <person name="Kojima H."/>
            <person name="Fukui M."/>
        </authorList>
    </citation>
    <scope>NUCLEOTIDE SEQUENCE [LARGE SCALE GENOMIC DNA]</scope>
    <source>
        <strain evidence="1 2">PP31</strain>
    </source>
</reference>
<dbReference type="AlphaFoldDB" id="A0A5K7Z9W5"/>
<gene>
    <name evidence="1" type="ORF">DSCW_49870</name>
</gene>
<accession>A0A5K7Z9W5</accession>
<dbReference type="KEGG" id="dwd:DSCW_49870"/>
<name>A0A5K7Z9W5_9BACT</name>
<proteinExistence type="predicted"/>
<dbReference type="RefSeq" id="WP_155306297.1">
    <property type="nucleotide sequence ID" value="NZ_AP021875.1"/>
</dbReference>
<keyword evidence="2" id="KW-1185">Reference proteome</keyword>
<sequence length="71" mass="8159">MTKKRYRIQSACPQCGCSFAQVMSKEELLEKHGDTPNIELECGECMLKFQADRKSACPEWDDECRLNEKNG</sequence>
<evidence type="ECO:0000313" key="1">
    <source>
        <dbReference type="EMBL" id="BBO77570.1"/>
    </source>
</evidence>
<organism evidence="1 2">
    <name type="scientific">Desulfosarcina widdelii</name>
    <dbReference type="NCBI Taxonomy" id="947919"/>
    <lineage>
        <taxon>Bacteria</taxon>
        <taxon>Pseudomonadati</taxon>
        <taxon>Thermodesulfobacteriota</taxon>
        <taxon>Desulfobacteria</taxon>
        <taxon>Desulfobacterales</taxon>
        <taxon>Desulfosarcinaceae</taxon>
        <taxon>Desulfosarcina</taxon>
    </lineage>
</organism>
<dbReference type="OrthoDB" id="5421736at2"/>
<dbReference type="EMBL" id="AP021875">
    <property type="protein sequence ID" value="BBO77570.1"/>
    <property type="molecule type" value="Genomic_DNA"/>
</dbReference>
<dbReference type="Proteomes" id="UP000427769">
    <property type="component" value="Chromosome"/>
</dbReference>